<proteinExistence type="predicted"/>
<evidence type="ECO:0000313" key="2">
    <source>
        <dbReference type="Proteomes" id="UP000235803"/>
    </source>
</evidence>
<keyword evidence="2" id="KW-1185">Reference proteome</keyword>
<dbReference type="OrthoDB" id="6243207at2"/>
<dbReference type="EMBL" id="PNRF01000032">
    <property type="protein sequence ID" value="PMR73747.1"/>
    <property type="molecule type" value="Genomic_DNA"/>
</dbReference>
<organism evidence="1 2">
    <name type="scientific">Billgrantia endophytica</name>
    <dbReference type="NCBI Taxonomy" id="2033802"/>
    <lineage>
        <taxon>Bacteria</taxon>
        <taxon>Pseudomonadati</taxon>
        <taxon>Pseudomonadota</taxon>
        <taxon>Gammaproteobacteria</taxon>
        <taxon>Oceanospirillales</taxon>
        <taxon>Halomonadaceae</taxon>
        <taxon>Billgrantia</taxon>
    </lineage>
</organism>
<accession>A0A2N7TZY0</accession>
<comment type="caution">
    <text evidence="1">The sequence shown here is derived from an EMBL/GenBank/DDBJ whole genome shotgun (WGS) entry which is preliminary data.</text>
</comment>
<dbReference type="AlphaFoldDB" id="A0A2N7TZY0"/>
<dbReference type="RefSeq" id="WP_102654296.1">
    <property type="nucleotide sequence ID" value="NZ_PNRF01000032.1"/>
</dbReference>
<evidence type="ECO:0000313" key="1">
    <source>
        <dbReference type="EMBL" id="PMR73747.1"/>
    </source>
</evidence>
<gene>
    <name evidence="1" type="ORF">C1H69_15540</name>
</gene>
<protein>
    <submittedName>
        <fullName evidence="1">Uncharacterized protein</fullName>
    </submittedName>
</protein>
<sequence length="114" mass="12645">MDALNSRYLSYCAVADDVPGYAQSMLIDDVNVDGNNVHLMVSEPLQWDELARPGQGFVIAWRRPDGTTSGPWPAQPGDNDHYVIALMSEIPEVTDTTSRRTCYSERLNVGAIRC</sequence>
<reference evidence="1 2" key="1">
    <citation type="submission" date="2018-01" db="EMBL/GenBank/DDBJ databases">
        <title>Halomonas endophytica sp. nov., isolated from storage liquid in the stems of Populus euphratica.</title>
        <authorList>
            <person name="Chen C."/>
        </authorList>
    </citation>
    <scope>NUCLEOTIDE SEQUENCE [LARGE SCALE GENOMIC DNA]</scope>
    <source>
        <strain evidence="1 2">MC28</strain>
    </source>
</reference>
<name>A0A2N7TZY0_9GAMM</name>
<dbReference type="Proteomes" id="UP000235803">
    <property type="component" value="Unassembled WGS sequence"/>
</dbReference>